<evidence type="ECO:0000313" key="2">
    <source>
        <dbReference type="Proteomes" id="UP000095287"/>
    </source>
</evidence>
<feature type="region of interest" description="Disordered" evidence="1">
    <location>
        <begin position="52"/>
        <end position="87"/>
    </location>
</feature>
<accession>A0A1I7Z432</accession>
<organism evidence="2 3">
    <name type="scientific">Steinernema glaseri</name>
    <dbReference type="NCBI Taxonomy" id="37863"/>
    <lineage>
        <taxon>Eukaryota</taxon>
        <taxon>Metazoa</taxon>
        <taxon>Ecdysozoa</taxon>
        <taxon>Nematoda</taxon>
        <taxon>Chromadorea</taxon>
        <taxon>Rhabditida</taxon>
        <taxon>Tylenchina</taxon>
        <taxon>Panagrolaimomorpha</taxon>
        <taxon>Strongyloidoidea</taxon>
        <taxon>Steinernematidae</taxon>
        <taxon>Steinernema</taxon>
    </lineage>
</organism>
<feature type="compositionally biased region" description="Basic and acidic residues" evidence="1">
    <location>
        <begin position="73"/>
        <end position="87"/>
    </location>
</feature>
<evidence type="ECO:0000256" key="1">
    <source>
        <dbReference type="SAM" id="MobiDB-lite"/>
    </source>
</evidence>
<reference evidence="3" key="1">
    <citation type="submission" date="2016-11" db="UniProtKB">
        <authorList>
            <consortium name="WormBaseParasite"/>
        </authorList>
    </citation>
    <scope>IDENTIFICATION</scope>
</reference>
<dbReference type="AlphaFoldDB" id="A0A1I7Z432"/>
<dbReference type="Proteomes" id="UP000095287">
    <property type="component" value="Unplaced"/>
</dbReference>
<proteinExistence type="predicted"/>
<feature type="compositionally biased region" description="Acidic residues" evidence="1">
    <location>
        <begin position="52"/>
        <end position="64"/>
    </location>
</feature>
<keyword evidence="2" id="KW-1185">Reference proteome</keyword>
<evidence type="ECO:0000313" key="3">
    <source>
        <dbReference type="WBParaSite" id="L893_g22566.t1"/>
    </source>
</evidence>
<name>A0A1I7Z432_9BILA</name>
<dbReference type="WBParaSite" id="L893_g22566.t1">
    <property type="protein sequence ID" value="L893_g22566.t1"/>
    <property type="gene ID" value="L893_g22566"/>
</dbReference>
<sequence>MNGNHEQLPLSAKLSVFFNGIQQSPPSNLDQRPPSDVKANNDFANALQVELPTDDDSWSSDEEAAVSGNLHENMLDRQNDGKGESKTAVEGPVSEMLCNGMGGLTVATPNADTVKNCPKQVPRYQCESSNFLYYFVTEIDLLKQTNPNLRRRIEDFVYDESMICNRAIILSKILNDPGLRAVLMKEFSQEKCNEIFAALWSHYPSGSGSPQG</sequence>
<protein>
    <submittedName>
        <fullName evidence="3">CARD_2 domain-containing protein</fullName>
    </submittedName>
</protein>